<keyword evidence="19" id="KW-1185">Reference proteome</keyword>
<comment type="subunit">
    <text evidence="15">Component of the Smc5-Smc6 complex.</text>
</comment>
<accession>A0A9N9LF66</accession>
<dbReference type="InterPro" id="IPR014857">
    <property type="entry name" value="Nse1_RING_C4HC3-type"/>
</dbReference>
<keyword evidence="7 15" id="KW-0479">Metal-binding</keyword>
<evidence type="ECO:0000256" key="14">
    <source>
        <dbReference type="ARBA" id="ARBA00023242"/>
    </source>
</evidence>
<dbReference type="Gene3D" id="1.10.10.10">
    <property type="entry name" value="Winged helix-like DNA-binding domain superfamily/Winged helix DNA-binding domain"/>
    <property type="match status" value="1"/>
</dbReference>
<dbReference type="FunFam" id="3.30.40.10:FF:000640">
    <property type="entry name" value="DNA repair protein Nse1, putative"/>
    <property type="match status" value="1"/>
</dbReference>
<evidence type="ECO:0000256" key="9">
    <source>
        <dbReference type="ARBA" id="ARBA00022771"/>
    </source>
</evidence>
<dbReference type="AlphaFoldDB" id="A0A9N9LF66"/>
<evidence type="ECO:0000256" key="7">
    <source>
        <dbReference type="ARBA" id="ARBA00022723"/>
    </source>
</evidence>
<evidence type="ECO:0000256" key="16">
    <source>
        <dbReference type="SAM" id="MobiDB-lite"/>
    </source>
</evidence>
<dbReference type="CDD" id="cd16493">
    <property type="entry name" value="RING-CH-C4HC3_NSE1"/>
    <property type="match status" value="1"/>
</dbReference>
<dbReference type="Proteomes" id="UP000701801">
    <property type="component" value="Unassembled WGS sequence"/>
</dbReference>
<feature type="domain" description="Non-structural maintenance of chromosomes element 1 RING C4HC3-type" evidence="17">
    <location>
        <begin position="228"/>
        <end position="270"/>
    </location>
</feature>
<evidence type="ECO:0000256" key="13">
    <source>
        <dbReference type="ARBA" id="ARBA00023204"/>
    </source>
</evidence>
<evidence type="ECO:0000313" key="19">
    <source>
        <dbReference type="Proteomes" id="UP000701801"/>
    </source>
</evidence>
<comment type="subcellular location">
    <subcellularLocation>
        <location evidence="2 15">Nucleus</location>
    </subcellularLocation>
</comment>
<evidence type="ECO:0000313" key="18">
    <source>
        <dbReference type="EMBL" id="CAG8971517.1"/>
    </source>
</evidence>
<keyword evidence="13 15" id="KW-0234">DNA repair</keyword>
<dbReference type="PANTHER" id="PTHR20973">
    <property type="entry name" value="NON-SMC ELEMENT 1-RELATED"/>
    <property type="match status" value="1"/>
</dbReference>
<reference evidence="18" key="1">
    <citation type="submission" date="2021-07" db="EMBL/GenBank/DDBJ databases">
        <authorList>
            <person name="Durling M."/>
        </authorList>
    </citation>
    <scope>NUCLEOTIDE SEQUENCE</scope>
</reference>
<dbReference type="GO" id="GO:0000724">
    <property type="term" value="P:double-strand break repair via homologous recombination"/>
    <property type="evidence" value="ECO:0007669"/>
    <property type="project" value="TreeGrafter"/>
</dbReference>
<feature type="compositionally biased region" description="Polar residues" evidence="16">
    <location>
        <begin position="300"/>
        <end position="317"/>
    </location>
</feature>
<dbReference type="GO" id="GO:0030915">
    <property type="term" value="C:Smc5-Smc6 complex"/>
    <property type="evidence" value="ECO:0007669"/>
    <property type="project" value="UniProtKB-UniRule"/>
</dbReference>
<evidence type="ECO:0000256" key="1">
    <source>
        <dbReference type="ARBA" id="ARBA00000900"/>
    </source>
</evidence>
<dbReference type="SUPFAM" id="SSF57850">
    <property type="entry name" value="RING/U-box"/>
    <property type="match status" value="1"/>
</dbReference>
<evidence type="ECO:0000256" key="15">
    <source>
        <dbReference type="RuleBase" id="RU368018"/>
    </source>
</evidence>
<evidence type="ECO:0000256" key="6">
    <source>
        <dbReference type="ARBA" id="ARBA00022679"/>
    </source>
</evidence>
<keyword evidence="9 15" id="KW-0863">Zinc-finger</keyword>
<keyword evidence="14 15" id="KW-0539">Nucleus</keyword>
<evidence type="ECO:0000256" key="12">
    <source>
        <dbReference type="ARBA" id="ARBA00023172"/>
    </source>
</evidence>
<comment type="catalytic activity">
    <reaction evidence="1 15">
        <text>S-ubiquitinyl-[E2 ubiquitin-conjugating enzyme]-L-cysteine + [acceptor protein]-L-lysine = [E2 ubiquitin-conjugating enzyme]-L-cysteine + N(6)-ubiquitinyl-[acceptor protein]-L-lysine.</text>
        <dbReference type="EC" id="2.3.2.27"/>
    </reaction>
</comment>
<evidence type="ECO:0000256" key="8">
    <source>
        <dbReference type="ARBA" id="ARBA00022763"/>
    </source>
</evidence>
<organism evidence="18 19">
    <name type="scientific">Hymenoscyphus albidus</name>
    <dbReference type="NCBI Taxonomy" id="595503"/>
    <lineage>
        <taxon>Eukaryota</taxon>
        <taxon>Fungi</taxon>
        <taxon>Dikarya</taxon>
        <taxon>Ascomycota</taxon>
        <taxon>Pezizomycotina</taxon>
        <taxon>Leotiomycetes</taxon>
        <taxon>Helotiales</taxon>
        <taxon>Helotiaceae</taxon>
        <taxon>Hymenoscyphus</taxon>
    </lineage>
</organism>
<evidence type="ECO:0000256" key="4">
    <source>
        <dbReference type="ARBA" id="ARBA00012483"/>
    </source>
</evidence>
<dbReference type="InterPro" id="IPR011513">
    <property type="entry name" value="Nse1"/>
</dbReference>
<dbReference type="Pfam" id="PF08746">
    <property type="entry name" value="zf-RING-like"/>
    <property type="match status" value="1"/>
</dbReference>
<dbReference type="GO" id="GO:0061630">
    <property type="term" value="F:ubiquitin protein ligase activity"/>
    <property type="evidence" value="ECO:0007669"/>
    <property type="project" value="UniProtKB-EC"/>
</dbReference>
<dbReference type="Gene3D" id="3.30.40.10">
    <property type="entry name" value="Zinc/RING finger domain, C3HC4 (zinc finger)"/>
    <property type="match status" value="1"/>
</dbReference>
<keyword evidence="11 15" id="KW-0862">Zinc</keyword>
<evidence type="ECO:0000256" key="2">
    <source>
        <dbReference type="ARBA" id="ARBA00004123"/>
    </source>
</evidence>
<dbReference type="PANTHER" id="PTHR20973:SF0">
    <property type="entry name" value="NON-STRUCTURAL MAINTENANCE OF CHROMOSOMES ELEMENT 1 HOMOLOG"/>
    <property type="match status" value="1"/>
</dbReference>
<comment type="caution">
    <text evidence="18">The sequence shown here is derived from an EMBL/GenBank/DDBJ whole genome shotgun (WGS) entry which is preliminary data.</text>
</comment>
<evidence type="ECO:0000256" key="11">
    <source>
        <dbReference type="ARBA" id="ARBA00022833"/>
    </source>
</evidence>
<dbReference type="InterPro" id="IPR013083">
    <property type="entry name" value="Znf_RING/FYVE/PHD"/>
</dbReference>
<comment type="function">
    <text evidence="15">Acts in a DNA repair pathway for removal of UV-induced DNA damage that is distinct from classical nucleotide excision repair and in repair of ionizing radiation damage. Functions in homologous recombination repair of DNA double strand breaks and in recovery of stalled replication forks.</text>
</comment>
<keyword evidence="8 15" id="KW-0227">DNA damage</keyword>
<keyword evidence="12 15" id="KW-0233">DNA recombination</keyword>
<dbReference type="EMBL" id="CAJVRM010000021">
    <property type="protein sequence ID" value="CAG8971517.1"/>
    <property type="molecule type" value="Genomic_DNA"/>
</dbReference>
<dbReference type="GO" id="GO:0005634">
    <property type="term" value="C:nucleus"/>
    <property type="evidence" value="ECO:0007669"/>
    <property type="project" value="UniProtKB-SubCell"/>
</dbReference>
<evidence type="ECO:0000259" key="17">
    <source>
        <dbReference type="Pfam" id="PF08746"/>
    </source>
</evidence>
<dbReference type="OrthoDB" id="185455at2759"/>
<feature type="region of interest" description="Disordered" evidence="16">
    <location>
        <begin position="295"/>
        <end position="347"/>
    </location>
</feature>
<dbReference type="EC" id="2.3.2.27" evidence="4 15"/>
<dbReference type="InterPro" id="IPR036388">
    <property type="entry name" value="WH-like_DNA-bd_sf"/>
</dbReference>
<evidence type="ECO:0000256" key="5">
    <source>
        <dbReference type="ARBA" id="ARBA00019422"/>
    </source>
</evidence>
<keyword evidence="6 15" id="KW-0808">Transferase</keyword>
<evidence type="ECO:0000256" key="3">
    <source>
        <dbReference type="ARBA" id="ARBA00010258"/>
    </source>
</evidence>
<comment type="similarity">
    <text evidence="3 15">Belongs to the NSE1 family.</text>
</comment>
<evidence type="ECO:0000256" key="10">
    <source>
        <dbReference type="ARBA" id="ARBA00022786"/>
    </source>
</evidence>
<proteinExistence type="inferred from homology"/>
<dbReference type="GO" id="GO:0008270">
    <property type="term" value="F:zinc ion binding"/>
    <property type="evidence" value="ECO:0007669"/>
    <property type="project" value="UniProtKB-KW"/>
</dbReference>
<dbReference type="Gene3D" id="3.90.1150.220">
    <property type="match status" value="1"/>
</dbReference>
<name>A0A9N9LF66_9HELO</name>
<protein>
    <recommendedName>
        <fullName evidence="5 15">Non-structural maintenance of chromosomes element 1 homolog</fullName>
        <ecNumber evidence="4 15">2.3.2.27</ecNumber>
    </recommendedName>
</protein>
<sequence>MDIDRDDPHGNYTDGNRAFLQAFMARGQLSLNDSKQILAAIFSIQENREVSHEDVTEEDFKSYMSAAADALSPLDYEIRSTKDQVTKARVYAIVNSISDPLTQMATTRTTEEMLYVKRLLDAMFETYNTPRREVMAITGIQALEKKVLKGSTRASEAEEAVSNTDKGLTGGEAEKLLAKLVTEKWLERSAQGFYRLSSRALMELRSWLLDAYNEETDDPDEWQRIKFCEACKDIITVGQRCARVDCNVRLHDICEAAYWNSRPNKQCPKCNTAWDGEHFVGQRAITSTEEYLRGKRRSGISANNKASSSRGRRTQQVVEEEEEEEEEQEDVEMDDEEEEEAEEDDEE</sequence>
<gene>
    <name evidence="18" type="ORF">HYALB_00005413</name>
</gene>
<feature type="compositionally biased region" description="Acidic residues" evidence="16">
    <location>
        <begin position="318"/>
        <end position="347"/>
    </location>
</feature>
<keyword evidence="10 15" id="KW-0833">Ubl conjugation pathway</keyword>
<dbReference type="Pfam" id="PF07574">
    <property type="entry name" value="SMC_Nse1"/>
    <property type="match status" value="1"/>
</dbReference>